<protein>
    <recommendedName>
        <fullName evidence="2">DUF6443 domain-containing protein</fullName>
    </recommendedName>
</protein>
<gene>
    <name evidence="3" type="ORF">FOF46_13810</name>
</gene>
<dbReference type="NCBIfam" id="TIGR03696">
    <property type="entry name" value="Rhs_assc_core"/>
    <property type="match status" value="1"/>
</dbReference>
<dbReference type="RefSeq" id="WP_143916830.1">
    <property type="nucleotide sequence ID" value="NZ_CANMIK010000015.1"/>
</dbReference>
<accession>A0A554VJM8</accession>
<dbReference type="OrthoDB" id="2972467at2"/>
<dbReference type="Gene3D" id="2.180.10.10">
    <property type="entry name" value="RHS repeat-associated core"/>
    <property type="match status" value="1"/>
</dbReference>
<organism evidence="3 4">
    <name type="scientific">Aquimarina algiphila</name>
    <dbReference type="NCBI Taxonomy" id="2047982"/>
    <lineage>
        <taxon>Bacteria</taxon>
        <taxon>Pseudomonadati</taxon>
        <taxon>Bacteroidota</taxon>
        <taxon>Flavobacteriia</taxon>
        <taxon>Flavobacteriales</taxon>
        <taxon>Flavobacteriaceae</taxon>
        <taxon>Aquimarina</taxon>
    </lineage>
</organism>
<comment type="caution">
    <text evidence="3">The sequence shown here is derived from an EMBL/GenBank/DDBJ whole genome shotgun (WGS) entry which is preliminary data.</text>
</comment>
<dbReference type="PROSITE" id="PS00018">
    <property type="entry name" value="EF_HAND_1"/>
    <property type="match status" value="1"/>
</dbReference>
<dbReference type="EMBL" id="VLNR01000026">
    <property type="protein sequence ID" value="TSE08128.1"/>
    <property type="molecule type" value="Genomic_DNA"/>
</dbReference>
<dbReference type="Gene3D" id="2.60.40.10">
    <property type="entry name" value="Immunoglobulins"/>
    <property type="match status" value="1"/>
</dbReference>
<keyword evidence="1" id="KW-0732">Signal</keyword>
<dbReference type="Pfam" id="PF20041">
    <property type="entry name" value="DUF6443"/>
    <property type="match status" value="1"/>
</dbReference>
<evidence type="ECO:0000259" key="2">
    <source>
        <dbReference type="Pfam" id="PF20041"/>
    </source>
</evidence>
<feature type="domain" description="DUF6443" evidence="2">
    <location>
        <begin position="365"/>
        <end position="508"/>
    </location>
</feature>
<dbReference type="InterPro" id="IPR045619">
    <property type="entry name" value="DUF6443"/>
</dbReference>
<proteinExistence type="predicted"/>
<dbReference type="InterPro" id="IPR022385">
    <property type="entry name" value="Rhs_assc_core"/>
</dbReference>
<feature type="chain" id="PRO_5022027176" description="DUF6443 domain-containing protein" evidence="1">
    <location>
        <begin position="26"/>
        <end position="1470"/>
    </location>
</feature>
<feature type="signal peptide" evidence="1">
    <location>
        <begin position="1"/>
        <end position="25"/>
    </location>
</feature>
<keyword evidence="4" id="KW-1185">Reference proteome</keyword>
<evidence type="ECO:0000313" key="4">
    <source>
        <dbReference type="Proteomes" id="UP000318833"/>
    </source>
</evidence>
<evidence type="ECO:0000256" key="1">
    <source>
        <dbReference type="SAM" id="SignalP"/>
    </source>
</evidence>
<reference evidence="3 4" key="1">
    <citation type="submission" date="2019-07" db="EMBL/GenBank/DDBJ databases">
        <title>The draft genome sequence of Aquimarina algiphila M91.</title>
        <authorList>
            <person name="Meng X."/>
        </authorList>
    </citation>
    <scope>NUCLEOTIDE SEQUENCE [LARGE SCALE GENOMIC DNA]</scope>
    <source>
        <strain evidence="3 4">M91</strain>
    </source>
</reference>
<sequence>MKTYIFKYTYILLLATYLLASKANAESCGISLNSNTVTISNSSGVQYIQYSATCSGPTITFMGVPNWLSVTTVSSSIKITYQSNSSQYRTATITVLANGNTSNGFTVKQGTPPPPPPPCSIIKEIGNHDFTTATASYKDFPFRYSNCVSTPTAYQFTNTSGGALPAWISVSKIGNAFRATVTNNNSSVNREVVIRAISVIGPSVSTTFRVTQSCIRTWYKDKDRDGYASLKVNSCSRPGNDYFAYAIPLGDCNDDNELLHPNTVWYANNDGDNYAATTVTQCDNPGPGYVLTVLPLGDCDDNNELIHPDTIWYIDTDNDQFGETGTTLTQCDRPTGYVLDNNDKCPDESGPNQGCIFTNDNYIFTRVYQEEMTSSVLIQNANDVIESITYYDGIGRPKQQIAIKGSPNEKDIVTHIEYDPYGRETKQYLPYEANSASGGLKSVDINNTINTYYQNTYSEDFTGVALADVNAYSESVFEASPLNRVTEQGAPGKAWKADPNSDTDHTIKFDWGTNVTNDIIYFDVVFDNNNTEKPQLVKNNYYNPNELHVTITKDENWSPADGNLHTTKEYKDKQGRMILKRTYASTGSSSSEAHDIYYVYDRFGNLTYVIPPEVKLSATDGVSDTELAELCYQYKYDRRNRLIEKKIPGKGKEYIIYNTLDQPVLTQDALLKQSNQWLFTKYDAFGRVTYTGLIENGSTVALLRNKVNSSTYKPYEIKTTSPITIAGTPVYYTNDMYPVRMSRILTINYYDNYTFDIDGLTSPTTVYGETIDTNTKSLSTGSKVRVLDTNDWITTVTYYDDKSRPIYVASKNDYLNTTDIIESKLDFVGKVEETKTTHTKGSNAAIVTIDKFEYDHMGRLLTQTQQINTQDTEQIVSNTYDALGQLKQKDVGGVANASEATSPLQQVNYTYNIRGWLTGINDVNTLGNDLFSFRIRYNDVATAYQDKALYNGNISQTYWRTANQDNSIKAYTYSYDALNRITNGISNDGNYNLSNVSYDKMGNILSLNRTGHLNEAATTFGVMDNLGYTYDAGNKLLKVTDTGNTTFGFKEGTNTNDDFTYDDNGNMITDQNKGITGITYNHLNLPKTVSISNAQGTGNISYIYDAIGIKLKKIVTEGTSSIETEYTGNHVYKNGGLEFFNHTEGIVEKEDDGYKYIYQYKDHLGNIRLSYKDSNKNGTITQDEIVEEKNYYPFGLAHKGYNNTINGRKHNYGFISKEENDEVSLEWLDFGARNYDASIGKWMNIDPLADKYHQLSPYNYSANTPLFAYDPDGKDIVFVLDREAAQEYGHVAVLIGDEKNGWTYYSINGTEGGSKPIGFSANADTGTSLVDENGENVLDLGKAIIAANDINPDEPHSYDEYKRIDSSTEEDKNVKKETKDITEKTWLYSIAGPGKSCIDACQKAFKSLVDQRDLDAQWWKVFKDDISGEEDLIPKNWFDKLEKRIKSVNNNKREKSKSSLLKITEKGKVK</sequence>
<dbReference type="InterPro" id="IPR013783">
    <property type="entry name" value="Ig-like_fold"/>
</dbReference>
<dbReference type="InterPro" id="IPR018247">
    <property type="entry name" value="EF_Hand_1_Ca_BS"/>
</dbReference>
<dbReference type="Proteomes" id="UP000318833">
    <property type="component" value="Unassembled WGS sequence"/>
</dbReference>
<evidence type="ECO:0000313" key="3">
    <source>
        <dbReference type="EMBL" id="TSE08128.1"/>
    </source>
</evidence>
<name>A0A554VJM8_9FLAO</name>